<dbReference type="SUPFAM" id="SSF48726">
    <property type="entry name" value="Immunoglobulin"/>
    <property type="match status" value="2"/>
</dbReference>
<dbReference type="GeneID" id="108699109"/>
<evidence type="ECO:0000313" key="8">
    <source>
        <dbReference type="RefSeq" id="XP_018086458.2"/>
    </source>
</evidence>
<keyword evidence="4" id="KW-0325">Glycoprotein</keyword>
<dbReference type="RefSeq" id="XP_018086458.2">
    <property type="nucleotide sequence ID" value="XM_018230969.2"/>
</dbReference>
<dbReference type="SMART" id="SM00409">
    <property type="entry name" value="IG"/>
    <property type="match status" value="2"/>
</dbReference>
<dbReference type="InterPro" id="IPR007110">
    <property type="entry name" value="Ig-like_dom"/>
</dbReference>
<keyword evidence="5" id="KW-0812">Transmembrane</keyword>
<feature type="domain" description="Ig-like" evidence="6">
    <location>
        <begin position="292"/>
        <end position="367"/>
    </location>
</feature>
<dbReference type="InterPro" id="IPR003599">
    <property type="entry name" value="Ig_sub"/>
</dbReference>
<protein>
    <submittedName>
        <fullName evidence="8">CD48 antigen</fullName>
    </submittedName>
</protein>
<name>A0A8J0TCY2_XENLA</name>
<dbReference type="GO" id="GO:0016020">
    <property type="term" value="C:membrane"/>
    <property type="evidence" value="ECO:0007669"/>
    <property type="project" value="UniProtKB-SubCell"/>
</dbReference>
<keyword evidence="7" id="KW-1185">Reference proteome</keyword>
<reference evidence="8" key="1">
    <citation type="submission" date="2025-08" db="UniProtKB">
        <authorList>
            <consortium name="RefSeq"/>
        </authorList>
    </citation>
    <scope>IDENTIFICATION</scope>
    <source>
        <strain evidence="8">J_2021</strain>
        <tissue evidence="8">Erythrocytes</tissue>
    </source>
</reference>
<evidence type="ECO:0000259" key="6">
    <source>
        <dbReference type="PROSITE" id="PS50835"/>
    </source>
</evidence>
<feature type="transmembrane region" description="Helical" evidence="5">
    <location>
        <begin position="391"/>
        <end position="411"/>
    </location>
</feature>
<evidence type="ECO:0000256" key="3">
    <source>
        <dbReference type="ARBA" id="ARBA00023136"/>
    </source>
</evidence>
<organism evidence="7 8">
    <name type="scientific">Xenopus laevis</name>
    <name type="common">African clawed frog</name>
    <dbReference type="NCBI Taxonomy" id="8355"/>
    <lineage>
        <taxon>Eukaryota</taxon>
        <taxon>Metazoa</taxon>
        <taxon>Chordata</taxon>
        <taxon>Craniata</taxon>
        <taxon>Vertebrata</taxon>
        <taxon>Euteleostomi</taxon>
        <taxon>Amphibia</taxon>
        <taxon>Batrachia</taxon>
        <taxon>Anura</taxon>
        <taxon>Pipoidea</taxon>
        <taxon>Pipidae</taxon>
        <taxon>Xenopodinae</taxon>
        <taxon>Xenopus</taxon>
        <taxon>Xenopus</taxon>
    </lineage>
</organism>
<evidence type="ECO:0000256" key="5">
    <source>
        <dbReference type="SAM" id="Phobius"/>
    </source>
</evidence>
<dbReference type="PANTHER" id="PTHR12080:SF115">
    <property type="entry name" value="CD48 ANTIGEN"/>
    <property type="match status" value="1"/>
</dbReference>
<keyword evidence="5" id="KW-1133">Transmembrane helix</keyword>
<accession>A0A8J0TCY2</accession>
<dbReference type="GO" id="GO:0006955">
    <property type="term" value="P:immune response"/>
    <property type="evidence" value="ECO:0000318"/>
    <property type="project" value="GO_Central"/>
</dbReference>
<dbReference type="InterPro" id="IPR015631">
    <property type="entry name" value="CD2/SLAM_rcpt"/>
</dbReference>
<evidence type="ECO:0000256" key="2">
    <source>
        <dbReference type="ARBA" id="ARBA00022729"/>
    </source>
</evidence>
<dbReference type="InterPro" id="IPR013106">
    <property type="entry name" value="Ig_V-set"/>
</dbReference>
<evidence type="ECO:0000313" key="7">
    <source>
        <dbReference type="Proteomes" id="UP000186698"/>
    </source>
</evidence>
<dbReference type="InterPro" id="IPR013783">
    <property type="entry name" value="Ig-like_fold"/>
</dbReference>
<dbReference type="KEGG" id="xla:108699109"/>
<keyword evidence="2" id="KW-0732">Signal</keyword>
<dbReference type="AlphaFoldDB" id="A0A8J0TCY2"/>
<dbReference type="Pfam" id="PF07686">
    <property type="entry name" value="V-set"/>
    <property type="match status" value="2"/>
</dbReference>
<evidence type="ECO:0000256" key="1">
    <source>
        <dbReference type="ARBA" id="ARBA00004370"/>
    </source>
</evidence>
<comment type="subcellular location">
    <subcellularLocation>
        <location evidence="1">Membrane</location>
    </subcellularLocation>
</comment>
<proteinExistence type="predicted"/>
<dbReference type="PROSITE" id="PS50835">
    <property type="entry name" value="IG_LIKE"/>
    <property type="match status" value="1"/>
</dbReference>
<dbReference type="Gene3D" id="2.60.40.10">
    <property type="entry name" value="Immunoglobulins"/>
    <property type="match status" value="3"/>
</dbReference>
<keyword evidence="3 5" id="KW-0472">Membrane</keyword>
<dbReference type="PANTHER" id="PTHR12080">
    <property type="entry name" value="SIGNALING LYMPHOCYTIC ACTIVATION MOLECULE"/>
    <property type="match status" value="1"/>
</dbReference>
<dbReference type="InterPro" id="IPR036179">
    <property type="entry name" value="Ig-like_dom_sf"/>
</dbReference>
<evidence type="ECO:0000256" key="4">
    <source>
        <dbReference type="ARBA" id="ARBA00023180"/>
    </source>
</evidence>
<gene>
    <name evidence="8" type="primary">LOC108699109</name>
</gene>
<sequence>MRALVSCFTSLSKNESLALQRERWNESITRLLLTATNKNDIYFLGSPPPRLLCISHSLCVSVSVDHFLLVCVTAGGDIPLQVTGRVGETVTLTPHLSLTYPINTVIWMFNCNGKIIILAEFREQKFIRVNNNYFMNRLEVSNSGTSLQIRELRMEDSGVFTALILVNGEIIDIYYNLNVAGGDIPLQVTGRVGETVTLTPRLSLTHPNDRVTWTFRNNGKRIILAEFREQKFIRVNRNYFLNRLEGSNSGTSLQIRELRMEDSGVFTALILVNGEMREISYNLTVYESIPTPVIEKTLDVNSTDLCHLHCSVPSNSTSVSYSWIYRDKDTDILYANGSTISVSLKDKTLGTQFICLVQNPAHTNNVSVPLYLCAETQTETQRKDGICWIKIYIILPVLAVLSATVIFVIFVTV</sequence>
<dbReference type="OrthoDB" id="8741746at2759"/>
<dbReference type="Proteomes" id="UP000186698">
    <property type="component" value="Chromosome 8L"/>
</dbReference>